<dbReference type="SUPFAM" id="SSF56601">
    <property type="entry name" value="beta-lactamase/transpeptidase-like"/>
    <property type="match status" value="1"/>
</dbReference>
<evidence type="ECO:0000313" key="2">
    <source>
        <dbReference type="EMBL" id="KFF10049.1"/>
    </source>
</evidence>
<name>A0A086A035_FLAHY</name>
<dbReference type="EMBL" id="JPRM01000042">
    <property type="protein sequence ID" value="KFF10049.1"/>
    <property type="molecule type" value="Genomic_DNA"/>
</dbReference>
<dbReference type="PANTHER" id="PTHR46825">
    <property type="entry name" value="D-ALANYL-D-ALANINE-CARBOXYPEPTIDASE/ENDOPEPTIDASE AMPH"/>
    <property type="match status" value="1"/>
</dbReference>
<organism evidence="2 4">
    <name type="scientific">Flavobacterium hydatis</name>
    <name type="common">Cytophaga aquatilis</name>
    <dbReference type="NCBI Taxonomy" id="991"/>
    <lineage>
        <taxon>Bacteria</taxon>
        <taxon>Pseudomonadati</taxon>
        <taxon>Bacteroidota</taxon>
        <taxon>Flavobacteriia</taxon>
        <taxon>Flavobacteriales</taxon>
        <taxon>Flavobacteriaceae</taxon>
        <taxon>Flavobacterium</taxon>
    </lineage>
</organism>
<accession>A0A086A035</accession>
<dbReference type="InterPro" id="IPR012338">
    <property type="entry name" value="Beta-lactam/transpept-like"/>
</dbReference>
<comment type="caution">
    <text evidence="2">The sequence shown here is derived from an EMBL/GenBank/DDBJ whole genome shotgun (WGS) entry which is preliminary data.</text>
</comment>
<dbReference type="Proteomes" id="UP000028712">
    <property type="component" value="Unassembled WGS sequence"/>
</dbReference>
<dbReference type="PANTHER" id="PTHR46825:SF9">
    <property type="entry name" value="BETA-LACTAMASE-RELATED DOMAIN-CONTAINING PROTEIN"/>
    <property type="match status" value="1"/>
</dbReference>
<dbReference type="Proteomes" id="UP000198424">
    <property type="component" value="Unassembled WGS sequence"/>
</dbReference>
<protein>
    <recommendedName>
        <fullName evidence="1">Beta-lactamase-related domain-containing protein</fullName>
    </recommendedName>
</protein>
<dbReference type="Gene3D" id="3.40.710.10">
    <property type="entry name" value="DD-peptidase/beta-lactamase superfamily"/>
    <property type="match status" value="1"/>
</dbReference>
<dbReference type="Pfam" id="PF00144">
    <property type="entry name" value="Beta-lactamase"/>
    <property type="match status" value="1"/>
</dbReference>
<dbReference type="OrthoDB" id="9793489at2"/>
<dbReference type="STRING" id="991.IW20_21470"/>
<dbReference type="EMBL" id="MUGY01000015">
    <property type="protein sequence ID" value="OXA93318.1"/>
    <property type="molecule type" value="Genomic_DNA"/>
</dbReference>
<dbReference type="eggNOG" id="COG1680">
    <property type="taxonomic scope" value="Bacteria"/>
</dbReference>
<dbReference type="RefSeq" id="WP_035627072.1">
    <property type="nucleotide sequence ID" value="NZ_JBEWQG010000012.1"/>
</dbReference>
<reference evidence="3 5" key="2">
    <citation type="submission" date="2016-11" db="EMBL/GenBank/DDBJ databases">
        <title>Whole genomes of Flavobacteriaceae.</title>
        <authorList>
            <person name="Stine C."/>
            <person name="Li C."/>
            <person name="Tadesse D."/>
        </authorList>
    </citation>
    <scope>NUCLEOTIDE SEQUENCE [LARGE SCALE GENOMIC DNA]</scope>
    <source>
        <strain evidence="3 5">ATCC 29551</strain>
    </source>
</reference>
<evidence type="ECO:0000259" key="1">
    <source>
        <dbReference type="Pfam" id="PF00144"/>
    </source>
</evidence>
<dbReference type="AlphaFoldDB" id="A0A086A035"/>
<sequence length="370" mass="41818">MKKLILIVLLVLPLISIAQKATIKTIVDSAATKMIEKPLINSTSIGIVYQGQEYIGHYGELEKGKSNAPTDKTIYEIGSLGKTHTGTLIAKAVLDKKINLDDPVQKYLSEDYPNLTFDNHPIRIKDLVTHTSGLPNMIPLSVNEMLKNFTKKETPADLNNALKNYTQKDFFRDLHQIKIDTIPGYNFSYSSAGIELLASVLEKVYNKKFEVILKDYFAKNAQMNRTMINLSPEDQKNLAVGYHCAFNEITSQMTTLPWGAGGNIKSTVPDMVKYIKYQLKNDAVIAESHRPLVKVNDRFSSGYCWRVTKDEKLGTLYMHHGGVPRSQCFIYIIPEYNLGVFIITNQSGENTPKDMKETLNEIFEKIQKIK</sequence>
<dbReference type="InterPro" id="IPR050491">
    <property type="entry name" value="AmpC-like"/>
</dbReference>
<evidence type="ECO:0000313" key="3">
    <source>
        <dbReference type="EMBL" id="OXA93318.1"/>
    </source>
</evidence>
<keyword evidence="5" id="KW-1185">Reference proteome</keyword>
<proteinExistence type="predicted"/>
<gene>
    <name evidence="3" type="ORF">B0A62_13815</name>
    <name evidence="2" type="ORF">IW20_21470</name>
</gene>
<dbReference type="InterPro" id="IPR001466">
    <property type="entry name" value="Beta-lactam-related"/>
</dbReference>
<evidence type="ECO:0000313" key="4">
    <source>
        <dbReference type="Proteomes" id="UP000028712"/>
    </source>
</evidence>
<evidence type="ECO:0000313" key="5">
    <source>
        <dbReference type="Proteomes" id="UP000198424"/>
    </source>
</evidence>
<feature type="domain" description="Beta-lactamase-related" evidence="1">
    <location>
        <begin position="40"/>
        <end position="357"/>
    </location>
</feature>
<reference evidence="2 4" key="1">
    <citation type="submission" date="2014-07" db="EMBL/GenBank/DDBJ databases">
        <title>Genome of Flavobacterium hydatis DSM 2063.</title>
        <authorList>
            <person name="Pipes S.E."/>
            <person name="Stropko S.J."/>
            <person name="Newman J.D."/>
        </authorList>
    </citation>
    <scope>NUCLEOTIDE SEQUENCE [LARGE SCALE GENOMIC DNA]</scope>
    <source>
        <strain evidence="2 4">DSM 2063</strain>
    </source>
</reference>